<proteinExistence type="inferred from homology"/>
<keyword evidence="16" id="KW-1185">Reference proteome</keyword>
<dbReference type="GO" id="GO:0009088">
    <property type="term" value="P:threonine biosynthetic process"/>
    <property type="evidence" value="ECO:0007669"/>
    <property type="project" value="UniProtKB-UniRule"/>
</dbReference>
<dbReference type="RefSeq" id="WP_094324598.1">
    <property type="nucleotide sequence ID" value="NZ_CP022347.1"/>
</dbReference>
<evidence type="ECO:0000256" key="12">
    <source>
        <dbReference type="HAMAP-Rule" id="MF_00384"/>
    </source>
</evidence>
<dbReference type="NCBIfam" id="TIGR00191">
    <property type="entry name" value="thrB"/>
    <property type="match status" value="1"/>
</dbReference>
<dbReference type="InterPro" id="IPR006203">
    <property type="entry name" value="GHMP_knse_ATP-bd_CS"/>
</dbReference>
<dbReference type="GO" id="GO:0004413">
    <property type="term" value="F:homoserine kinase activity"/>
    <property type="evidence" value="ECO:0007669"/>
    <property type="project" value="UniProtKB-UniRule"/>
</dbReference>
<reference evidence="15 16" key="1">
    <citation type="submission" date="2017-07" db="EMBL/GenBank/DDBJ databases">
        <title>Analysis of two Campylobacter avium genomes and identification of a novel hippuricase gene.</title>
        <authorList>
            <person name="Miller W.G."/>
            <person name="Chapman M.H."/>
            <person name="Yee E."/>
            <person name="Revez J."/>
            <person name="Bono J.L."/>
            <person name="Rossi M."/>
        </authorList>
    </citation>
    <scope>NUCLEOTIDE SEQUENCE [LARGE SCALE GENOMIC DNA]</scope>
    <source>
        <strain evidence="15 16">LMG 24591</strain>
    </source>
</reference>
<gene>
    <name evidence="12 15" type="primary">thrB</name>
    <name evidence="15" type="ORF">CAV_0132</name>
</gene>
<dbReference type="SUPFAM" id="SSF54211">
    <property type="entry name" value="Ribosomal protein S5 domain 2-like"/>
    <property type="match status" value="1"/>
</dbReference>
<dbReference type="PANTHER" id="PTHR20861:SF1">
    <property type="entry name" value="HOMOSERINE KINASE"/>
    <property type="match status" value="1"/>
</dbReference>
<name>A0A222MUT2_9BACT</name>
<dbReference type="Proteomes" id="UP000201169">
    <property type="component" value="Chromosome"/>
</dbReference>
<evidence type="ECO:0000259" key="13">
    <source>
        <dbReference type="Pfam" id="PF00288"/>
    </source>
</evidence>
<keyword evidence="10 12" id="KW-0067">ATP-binding</keyword>
<comment type="similarity">
    <text evidence="2 12">Belongs to the GHMP kinase family. Homoserine kinase subfamily.</text>
</comment>
<evidence type="ECO:0000259" key="14">
    <source>
        <dbReference type="Pfam" id="PF08544"/>
    </source>
</evidence>
<evidence type="ECO:0000313" key="16">
    <source>
        <dbReference type="Proteomes" id="UP000201169"/>
    </source>
</evidence>
<evidence type="ECO:0000256" key="10">
    <source>
        <dbReference type="ARBA" id="ARBA00022840"/>
    </source>
</evidence>
<dbReference type="KEGG" id="cavi:CAV_0132"/>
<dbReference type="EMBL" id="CP022347">
    <property type="protein sequence ID" value="ASQ29804.1"/>
    <property type="molecule type" value="Genomic_DNA"/>
</dbReference>
<evidence type="ECO:0000256" key="9">
    <source>
        <dbReference type="ARBA" id="ARBA00022777"/>
    </source>
</evidence>
<sequence length="295" mass="33207">MTILTPATSANLGPGFDCLGLSLEFFNKSTIKRSKITSISISGEGAKNIFIKKNNLFVKIFYEYYEKLNGKKDNFSFKFENSIPMSRGLGSSSAVIVSAIASAYHISNYSIDRTSILNEALKYEAHPDNIAPATLGGFVCSIVEDKKVFSIKKEIDKDLQAVVVIPSLTINTEKNRSTLAKRVSLEDATFNLAHSSFLTACFLEKKYDLLKLASKDMLHQTRRMKNYEILFEVQKTALENKAILSTLSGSGSTFFNIAYKDEAKYLYNKLKDKFKHFEVKILEFDNKGFEILQNK</sequence>
<dbReference type="AlphaFoldDB" id="A0A222MUT2"/>
<evidence type="ECO:0000256" key="5">
    <source>
        <dbReference type="ARBA" id="ARBA00022605"/>
    </source>
</evidence>
<feature type="binding site" evidence="12">
    <location>
        <begin position="84"/>
        <end position="94"/>
    </location>
    <ligand>
        <name>ATP</name>
        <dbReference type="ChEBI" id="CHEBI:30616"/>
    </ligand>
</feature>
<dbReference type="InterPro" id="IPR000870">
    <property type="entry name" value="Homoserine_kinase"/>
</dbReference>
<dbReference type="OrthoDB" id="9769912at2"/>
<dbReference type="PANTHER" id="PTHR20861">
    <property type="entry name" value="HOMOSERINE/4-DIPHOSPHOCYTIDYL-2-C-METHYL-D-ERYTHRITOL KINASE"/>
    <property type="match status" value="1"/>
</dbReference>
<dbReference type="Pfam" id="PF00288">
    <property type="entry name" value="GHMP_kinases_N"/>
    <property type="match status" value="1"/>
</dbReference>
<dbReference type="HAMAP" id="MF_00384">
    <property type="entry name" value="Homoser_kinase"/>
    <property type="match status" value="1"/>
</dbReference>
<dbReference type="PIRSF" id="PIRSF000676">
    <property type="entry name" value="Homoser_kin"/>
    <property type="match status" value="1"/>
</dbReference>
<evidence type="ECO:0000256" key="7">
    <source>
        <dbReference type="ARBA" id="ARBA00022697"/>
    </source>
</evidence>
<evidence type="ECO:0000256" key="1">
    <source>
        <dbReference type="ARBA" id="ARBA00005015"/>
    </source>
</evidence>
<comment type="pathway">
    <text evidence="1 12">Amino-acid biosynthesis; L-threonine biosynthesis; L-threonine from L-aspartate: step 4/5.</text>
</comment>
<dbReference type="EC" id="2.7.1.39" evidence="3 12"/>
<dbReference type="GO" id="GO:0005737">
    <property type="term" value="C:cytoplasm"/>
    <property type="evidence" value="ECO:0007669"/>
    <property type="project" value="UniProtKB-SubCell"/>
</dbReference>
<comment type="subcellular location">
    <subcellularLocation>
        <location evidence="12">Cytoplasm</location>
    </subcellularLocation>
</comment>
<keyword evidence="6 12" id="KW-0808">Transferase</keyword>
<dbReference type="PROSITE" id="PS00627">
    <property type="entry name" value="GHMP_KINASES_ATP"/>
    <property type="match status" value="1"/>
</dbReference>
<dbReference type="UniPathway" id="UPA00050">
    <property type="reaction ID" value="UER00064"/>
</dbReference>
<feature type="domain" description="GHMP kinase C-terminal" evidence="14">
    <location>
        <begin position="210"/>
        <end position="275"/>
    </location>
</feature>
<evidence type="ECO:0000256" key="2">
    <source>
        <dbReference type="ARBA" id="ARBA00007370"/>
    </source>
</evidence>
<keyword evidence="5 12" id="KW-0028">Amino-acid biosynthesis</keyword>
<dbReference type="GO" id="GO:0005524">
    <property type="term" value="F:ATP binding"/>
    <property type="evidence" value="ECO:0007669"/>
    <property type="project" value="UniProtKB-UniRule"/>
</dbReference>
<keyword evidence="7 12" id="KW-0791">Threonine biosynthesis</keyword>
<dbReference type="SUPFAM" id="SSF55060">
    <property type="entry name" value="GHMP Kinase, C-terminal domain"/>
    <property type="match status" value="1"/>
</dbReference>
<protein>
    <recommendedName>
        <fullName evidence="4 12">Homoserine kinase</fullName>
        <shortName evidence="12">HK</shortName>
        <shortName evidence="12">HSK</shortName>
        <ecNumber evidence="3 12">2.7.1.39</ecNumber>
    </recommendedName>
</protein>
<keyword evidence="9 12" id="KW-0418">Kinase</keyword>
<dbReference type="Gene3D" id="3.30.230.10">
    <property type="match status" value="1"/>
</dbReference>
<evidence type="ECO:0000256" key="6">
    <source>
        <dbReference type="ARBA" id="ARBA00022679"/>
    </source>
</evidence>
<keyword evidence="12" id="KW-0963">Cytoplasm</keyword>
<dbReference type="InterPro" id="IPR006204">
    <property type="entry name" value="GHMP_kinase_N_dom"/>
</dbReference>
<comment type="function">
    <text evidence="12">Catalyzes the ATP-dependent phosphorylation of L-homoserine to L-homoserine phosphate.</text>
</comment>
<dbReference type="InterPro" id="IPR013750">
    <property type="entry name" value="GHMP_kinase_C_dom"/>
</dbReference>
<dbReference type="Gene3D" id="3.30.70.890">
    <property type="entry name" value="GHMP kinase, C-terminal domain"/>
    <property type="match status" value="1"/>
</dbReference>
<dbReference type="PRINTS" id="PR00958">
    <property type="entry name" value="HOMSERKINASE"/>
</dbReference>
<dbReference type="InterPro" id="IPR036554">
    <property type="entry name" value="GHMP_kinase_C_sf"/>
</dbReference>
<accession>A0A222MUT2</accession>
<evidence type="ECO:0000313" key="15">
    <source>
        <dbReference type="EMBL" id="ASQ29804.1"/>
    </source>
</evidence>
<evidence type="ECO:0000256" key="11">
    <source>
        <dbReference type="ARBA" id="ARBA00049375"/>
    </source>
</evidence>
<feature type="domain" description="GHMP kinase N-terminal" evidence="13">
    <location>
        <begin position="55"/>
        <end position="137"/>
    </location>
</feature>
<evidence type="ECO:0000256" key="3">
    <source>
        <dbReference type="ARBA" id="ARBA00012078"/>
    </source>
</evidence>
<keyword evidence="8 12" id="KW-0547">Nucleotide-binding</keyword>
<evidence type="ECO:0000256" key="4">
    <source>
        <dbReference type="ARBA" id="ARBA00017858"/>
    </source>
</evidence>
<evidence type="ECO:0000256" key="8">
    <source>
        <dbReference type="ARBA" id="ARBA00022741"/>
    </source>
</evidence>
<organism evidence="15 16">
    <name type="scientific">Campylobacter avium LMG 24591</name>
    <dbReference type="NCBI Taxonomy" id="522484"/>
    <lineage>
        <taxon>Bacteria</taxon>
        <taxon>Pseudomonadati</taxon>
        <taxon>Campylobacterota</taxon>
        <taxon>Epsilonproteobacteria</taxon>
        <taxon>Campylobacterales</taxon>
        <taxon>Campylobacteraceae</taxon>
        <taxon>Campylobacter</taxon>
    </lineage>
</organism>
<dbReference type="InterPro" id="IPR020568">
    <property type="entry name" value="Ribosomal_Su5_D2-typ_SF"/>
</dbReference>
<comment type="catalytic activity">
    <reaction evidence="11 12">
        <text>L-homoserine + ATP = O-phospho-L-homoserine + ADP + H(+)</text>
        <dbReference type="Rhea" id="RHEA:13985"/>
        <dbReference type="ChEBI" id="CHEBI:15378"/>
        <dbReference type="ChEBI" id="CHEBI:30616"/>
        <dbReference type="ChEBI" id="CHEBI:57476"/>
        <dbReference type="ChEBI" id="CHEBI:57590"/>
        <dbReference type="ChEBI" id="CHEBI:456216"/>
        <dbReference type="EC" id="2.7.1.39"/>
    </reaction>
</comment>
<dbReference type="Pfam" id="PF08544">
    <property type="entry name" value="GHMP_kinases_C"/>
    <property type="match status" value="1"/>
</dbReference>
<dbReference type="InterPro" id="IPR014721">
    <property type="entry name" value="Ribsml_uS5_D2-typ_fold_subgr"/>
</dbReference>